<dbReference type="AlphaFoldDB" id="A0A8J2JC19"/>
<gene>
    <name evidence="1" type="ORF">AFUS01_LOCUS5562</name>
</gene>
<name>A0A8J2JC19_9HEXA</name>
<dbReference type="OrthoDB" id="6606584at2759"/>
<accession>A0A8J2JC19</accession>
<reference evidence="1" key="1">
    <citation type="submission" date="2021-06" db="EMBL/GenBank/DDBJ databases">
        <authorList>
            <person name="Hodson N. C."/>
            <person name="Mongue J. A."/>
            <person name="Jaron S. K."/>
        </authorList>
    </citation>
    <scope>NUCLEOTIDE SEQUENCE</scope>
</reference>
<keyword evidence="2" id="KW-1185">Reference proteome</keyword>
<evidence type="ECO:0000313" key="1">
    <source>
        <dbReference type="EMBL" id="CAG7716032.1"/>
    </source>
</evidence>
<sequence>MPKQILNSQFCIKIIFNIPQVPTLTPSHQADEKNTLSRGNTNNKTEEIEIIMPPTIFPKWQISFRSLILPHMSAQPGVRDSRRNPQNWMRNNDIIHNCPGNNLQYHTLSSVKRRERYTSIPDYAYCVFPGRNNPSIMRVYRCVRSKFLAISENDLSRTKCRRTEMIRAEIRIPVLHRGRDFTEAEKNYTFDCLQPERGDQFGHIIAATLGGTNQTFLKSGPDNRIYLELRLQYAQPNDTRPDHINLRIQAHRGNQERLRFGSV</sequence>
<proteinExistence type="predicted"/>
<comment type="caution">
    <text evidence="1">The sequence shown here is derived from an EMBL/GenBank/DDBJ whole genome shotgun (WGS) entry which is preliminary data.</text>
</comment>
<organism evidence="1 2">
    <name type="scientific">Allacma fusca</name>
    <dbReference type="NCBI Taxonomy" id="39272"/>
    <lineage>
        <taxon>Eukaryota</taxon>
        <taxon>Metazoa</taxon>
        <taxon>Ecdysozoa</taxon>
        <taxon>Arthropoda</taxon>
        <taxon>Hexapoda</taxon>
        <taxon>Collembola</taxon>
        <taxon>Symphypleona</taxon>
        <taxon>Sminthuridae</taxon>
        <taxon>Allacma</taxon>
    </lineage>
</organism>
<protein>
    <submittedName>
        <fullName evidence="1">Uncharacterized protein</fullName>
    </submittedName>
</protein>
<evidence type="ECO:0000313" key="2">
    <source>
        <dbReference type="Proteomes" id="UP000708208"/>
    </source>
</evidence>
<dbReference type="EMBL" id="CAJVCH010035471">
    <property type="protein sequence ID" value="CAG7716032.1"/>
    <property type="molecule type" value="Genomic_DNA"/>
</dbReference>
<dbReference type="Proteomes" id="UP000708208">
    <property type="component" value="Unassembled WGS sequence"/>
</dbReference>